<protein>
    <recommendedName>
        <fullName evidence="2">PDZ domain-containing protein</fullName>
    </recommendedName>
</protein>
<evidence type="ECO:0000313" key="3">
    <source>
        <dbReference type="EMBL" id="CAH0376799.1"/>
    </source>
</evidence>
<proteinExistence type="predicted"/>
<keyword evidence="1" id="KW-0175">Coiled coil</keyword>
<dbReference type="InterPro" id="IPR001478">
    <property type="entry name" value="PDZ"/>
</dbReference>
<dbReference type="OrthoDB" id="439127at2759"/>
<dbReference type="PANTHER" id="PTHR47661">
    <property type="entry name" value="PHOSPHOGLUCAN PHOSPHATASE LSF1, CHLOROPLASTIC"/>
    <property type="match status" value="1"/>
</dbReference>
<feature type="coiled-coil region" evidence="1">
    <location>
        <begin position="219"/>
        <end position="246"/>
    </location>
</feature>
<evidence type="ECO:0000256" key="1">
    <source>
        <dbReference type="SAM" id="Coils"/>
    </source>
</evidence>
<reference evidence="3" key="1">
    <citation type="submission" date="2021-11" db="EMBL/GenBank/DDBJ databases">
        <authorList>
            <consortium name="Genoscope - CEA"/>
            <person name="William W."/>
        </authorList>
    </citation>
    <scope>NUCLEOTIDE SEQUENCE</scope>
</reference>
<dbReference type="AlphaFoldDB" id="A0A8J2SNZ3"/>
<dbReference type="PROSITE" id="PS50106">
    <property type="entry name" value="PDZ"/>
    <property type="match status" value="1"/>
</dbReference>
<feature type="domain" description="PDZ" evidence="2">
    <location>
        <begin position="105"/>
        <end position="163"/>
    </location>
</feature>
<evidence type="ECO:0000259" key="2">
    <source>
        <dbReference type="PROSITE" id="PS50106"/>
    </source>
</evidence>
<organism evidence="3 4">
    <name type="scientific">Pelagomonas calceolata</name>
    <dbReference type="NCBI Taxonomy" id="35677"/>
    <lineage>
        <taxon>Eukaryota</taxon>
        <taxon>Sar</taxon>
        <taxon>Stramenopiles</taxon>
        <taxon>Ochrophyta</taxon>
        <taxon>Pelagophyceae</taxon>
        <taxon>Pelagomonadales</taxon>
        <taxon>Pelagomonadaceae</taxon>
        <taxon>Pelagomonas</taxon>
    </lineage>
</organism>
<keyword evidence="4" id="KW-1185">Reference proteome</keyword>
<accession>A0A8J2SNZ3</accession>
<dbReference type="CDD" id="cd00136">
    <property type="entry name" value="PDZ_canonical"/>
    <property type="match status" value="1"/>
</dbReference>
<dbReference type="InterPro" id="IPR036034">
    <property type="entry name" value="PDZ_sf"/>
</dbReference>
<dbReference type="Proteomes" id="UP000789595">
    <property type="component" value="Unassembled WGS sequence"/>
</dbReference>
<name>A0A8J2SNZ3_9STRA</name>
<comment type="caution">
    <text evidence="3">The sequence shown here is derived from an EMBL/GenBank/DDBJ whole genome shotgun (WGS) entry which is preliminary data.</text>
</comment>
<sequence length="255" mass="27990">MSSSDAEPSHRTSPFTTILLQLRLSERDQGERSAHNLVQPHRSSLLPRSQALCKHIKPSTKMRVLLALALPGALALVPPTATQPRTALHSWQPNTNFNGEQENRLTDFERAARDAGAGERKVTIRKPLGLVLDARPGGDVYVKEVTPGGNAEAVGNVKVGDTIQMCSATFGNQMWSTRGAGLDRVMRAIEVRAGPTCSLVLQSKAEQKNFLADMFGQQKKVQQQRIVDAQTKREVLEAEVKAERKEAAKGWFGIF</sequence>
<dbReference type="EMBL" id="CAKKNE010000005">
    <property type="protein sequence ID" value="CAH0376799.1"/>
    <property type="molecule type" value="Genomic_DNA"/>
</dbReference>
<dbReference type="Gene3D" id="2.30.42.10">
    <property type="match status" value="1"/>
</dbReference>
<gene>
    <name evidence="3" type="ORF">PECAL_5P13910</name>
</gene>
<evidence type="ECO:0000313" key="4">
    <source>
        <dbReference type="Proteomes" id="UP000789595"/>
    </source>
</evidence>
<dbReference type="PANTHER" id="PTHR47661:SF2">
    <property type="entry name" value="PHOSPHOGLUCAN PHOSPHATASE LSF1, CHLOROPLASTIC"/>
    <property type="match status" value="1"/>
</dbReference>
<dbReference type="SUPFAM" id="SSF50156">
    <property type="entry name" value="PDZ domain-like"/>
    <property type="match status" value="1"/>
</dbReference>